<keyword evidence="2" id="KW-1185">Reference proteome</keyword>
<comment type="caution">
    <text evidence="1">The sequence shown here is derived from an EMBL/GenBank/DDBJ whole genome shotgun (WGS) entry which is preliminary data.</text>
</comment>
<evidence type="ECO:0000313" key="1">
    <source>
        <dbReference type="EMBL" id="KAK7066396.1"/>
    </source>
</evidence>
<dbReference type="Proteomes" id="UP001381693">
    <property type="component" value="Unassembled WGS sequence"/>
</dbReference>
<protein>
    <submittedName>
        <fullName evidence="1">Uncharacterized protein</fullName>
    </submittedName>
</protein>
<name>A0AAN8ZS74_HALRR</name>
<gene>
    <name evidence="1" type="ORF">SK128_013548</name>
</gene>
<organism evidence="1 2">
    <name type="scientific">Halocaridina rubra</name>
    <name type="common">Hawaiian red shrimp</name>
    <dbReference type="NCBI Taxonomy" id="373956"/>
    <lineage>
        <taxon>Eukaryota</taxon>
        <taxon>Metazoa</taxon>
        <taxon>Ecdysozoa</taxon>
        <taxon>Arthropoda</taxon>
        <taxon>Crustacea</taxon>
        <taxon>Multicrustacea</taxon>
        <taxon>Malacostraca</taxon>
        <taxon>Eumalacostraca</taxon>
        <taxon>Eucarida</taxon>
        <taxon>Decapoda</taxon>
        <taxon>Pleocyemata</taxon>
        <taxon>Caridea</taxon>
        <taxon>Atyoidea</taxon>
        <taxon>Atyidae</taxon>
        <taxon>Halocaridina</taxon>
    </lineage>
</organism>
<dbReference type="InterPro" id="IPR035437">
    <property type="entry name" value="SNase_OB-fold_sf"/>
</dbReference>
<accession>A0AAN8ZS74</accession>
<reference evidence="1 2" key="1">
    <citation type="submission" date="2023-11" db="EMBL/GenBank/DDBJ databases">
        <title>Halocaridina rubra genome assembly.</title>
        <authorList>
            <person name="Smith C."/>
        </authorList>
    </citation>
    <scope>NUCLEOTIDE SEQUENCE [LARGE SCALE GENOMIC DNA]</scope>
    <source>
        <strain evidence="1">EP-1</strain>
        <tissue evidence="1">Whole</tissue>
    </source>
</reference>
<dbReference type="EMBL" id="JAXCGZ010019222">
    <property type="protein sequence ID" value="KAK7066396.1"/>
    <property type="molecule type" value="Genomic_DNA"/>
</dbReference>
<evidence type="ECO:0000313" key="2">
    <source>
        <dbReference type="Proteomes" id="UP001381693"/>
    </source>
</evidence>
<sequence>MSTPAIWSLIKWYLDMHKAMQHLCSCLRECPEYGKAIPVQAVGVELYNIVPPQRQEWTEEAVKAMTDCLLISEEKQFLAFVKESGDPPQVELYDPNTNTLAYDSALTNNSISFSNV</sequence>
<proteinExistence type="predicted"/>
<dbReference type="Gene3D" id="2.40.50.90">
    <property type="match status" value="1"/>
</dbReference>
<dbReference type="AlphaFoldDB" id="A0AAN8ZS74"/>